<dbReference type="SMART" id="SM00347">
    <property type="entry name" value="HTH_MARR"/>
    <property type="match status" value="1"/>
</dbReference>
<proteinExistence type="predicted"/>
<dbReference type="InterPro" id="IPR036390">
    <property type="entry name" value="WH_DNA-bd_sf"/>
</dbReference>
<keyword evidence="3" id="KW-1185">Reference proteome</keyword>
<name>A0ABY8L815_9RHOB</name>
<dbReference type="SUPFAM" id="SSF46785">
    <property type="entry name" value="Winged helix' DNA-binding domain"/>
    <property type="match status" value="1"/>
</dbReference>
<dbReference type="InterPro" id="IPR011991">
    <property type="entry name" value="ArsR-like_HTH"/>
</dbReference>
<sequence>MNDFTLEDFLPYRLAVAAGRISRDFAREYRERFGLSRAEWRVLAHLARTGTVSVREIAERADMEKSRVSRAAARLEEAGHVAKRVNAGDKRLVDLTLTPSGRAMVDELAPLAIAYQARLMDELGPEAAPLSRALDILTDRD</sequence>
<dbReference type="PROSITE" id="PS50995">
    <property type="entry name" value="HTH_MARR_2"/>
    <property type="match status" value="1"/>
</dbReference>
<accession>A0ABY8L815</accession>
<reference evidence="2 3" key="1">
    <citation type="submission" date="2023-04" db="EMBL/GenBank/DDBJ databases">
        <title>Jannaschia ovalis sp. nov., a marine bacterium isolated from sea tidal flat.</title>
        <authorList>
            <person name="Kwon D.Y."/>
            <person name="Kim J.-J."/>
        </authorList>
    </citation>
    <scope>NUCLEOTIDE SEQUENCE [LARGE SCALE GENOMIC DNA]</scope>
    <source>
        <strain evidence="2 3">GRR-S6-38</strain>
    </source>
</reference>
<organism evidence="2 3">
    <name type="scientific">Jannaschia ovalis</name>
    <dbReference type="NCBI Taxonomy" id="3038773"/>
    <lineage>
        <taxon>Bacteria</taxon>
        <taxon>Pseudomonadati</taxon>
        <taxon>Pseudomonadota</taxon>
        <taxon>Alphaproteobacteria</taxon>
        <taxon>Rhodobacterales</taxon>
        <taxon>Roseobacteraceae</taxon>
        <taxon>Jannaschia</taxon>
    </lineage>
</organism>
<dbReference type="PANTHER" id="PTHR33164">
    <property type="entry name" value="TRANSCRIPTIONAL REGULATOR, MARR FAMILY"/>
    <property type="match status" value="1"/>
</dbReference>
<dbReference type="CDD" id="cd00090">
    <property type="entry name" value="HTH_ARSR"/>
    <property type="match status" value="1"/>
</dbReference>
<dbReference type="EMBL" id="CP122537">
    <property type="protein sequence ID" value="WGH77516.1"/>
    <property type="molecule type" value="Genomic_DNA"/>
</dbReference>
<dbReference type="InterPro" id="IPR036388">
    <property type="entry name" value="WH-like_DNA-bd_sf"/>
</dbReference>
<dbReference type="Proteomes" id="UP001243420">
    <property type="component" value="Chromosome"/>
</dbReference>
<dbReference type="PRINTS" id="PR00598">
    <property type="entry name" value="HTHMARR"/>
</dbReference>
<evidence type="ECO:0000313" key="3">
    <source>
        <dbReference type="Proteomes" id="UP001243420"/>
    </source>
</evidence>
<dbReference type="Pfam" id="PF12802">
    <property type="entry name" value="MarR_2"/>
    <property type="match status" value="1"/>
</dbReference>
<gene>
    <name evidence="2" type="ORF">P8627_10735</name>
</gene>
<evidence type="ECO:0000259" key="1">
    <source>
        <dbReference type="PROSITE" id="PS50995"/>
    </source>
</evidence>
<evidence type="ECO:0000313" key="2">
    <source>
        <dbReference type="EMBL" id="WGH77516.1"/>
    </source>
</evidence>
<dbReference type="PANTHER" id="PTHR33164:SF57">
    <property type="entry name" value="MARR-FAMILY TRANSCRIPTIONAL REGULATOR"/>
    <property type="match status" value="1"/>
</dbReference>
<dbReference type="InterPro" id="IPR000835">
    <property type="entry name" value="HTH_MarR-typ"/>
</dbReference>
<feature type="domain" description="HTH marR-type" evidence="1">
    <location>
        <begin position="7"/>
        <end position="141"/>
    </location>
</feature>
<protein>
    <submittedName>
        <fullName evidence="2">MarR family transcriptional regulator</fullName>
    </submittedName>
</protein>
<dbReference type="RefSeq" id="WP_279964093.1">
    <property type="nucleotide sequence ID" value="NZ_CP122537.1"/>
</dbReference>
<dbReference type="InterPro" id="IPR039422">
    <property type="entry name" value="MarR/SlyA-like"/>
</dbReference>
<dbReference type="Gene3D" id="1.10.10.10">
    <property type="entry name" value="Winged helix-like DNA-binding domain superfamily/Winged helix DNA-binding domain"/>
    <property type="match status" value="1"/>
</dbReference>